<reference evidence="10" key="1">
    <citation type="journal article" date="2019" name="Int. J. Syst. Evol. Microbiol.">
        <title>The Global Catalogue of Microorganisms (GCM) 10K type strain sequencing project: providing services to taxonomists for standard genome sequencing and annotation.</title>
        <authorList>
            <consortium name="The Broad Institute Genomics Platform"/>
            <consortium name="The Broad Institute Genome Sequencing Center for Infectious Disease"/>
            <person name="Wu L."/>
            <person name="Ma J."/>
        </authorList>
    </citation>
    <scope>NUCLEOTIDE SEQUENCE [LARGE SCALE GENOMIC DNA]</scope>
    <source>
        <strain evidence="10">SHR3</strain>
    </source>
</reference>
<feature type="region of interest" description="Disordered" evidence="7">
    <location>
        <begin position="202"/>
        <end position="232"/>
    </location>
</feature>
<dbReference type="PANTHER" id="PTHR30352">
    <property type="entry name" value="PYRUVATE FORMATE-LYASE-ACTIVATING ENZYME"/>
    <property type="match status" value="1"/>
</dbReference>
<comment type="caution">
    <text evidence="9">The sequence shown here is derived from an EMBL/GenBank/DDBJ whole genome shotgun (WGS) entry which is preliminary data.</text>
</comment>
<dbReference type="InterPro" id="IPR034457">
    <property type="entry name" value="Organic_radical-activating"/>
</dbReference>
<keyword evidence="6" id="KW-0411">Iron-sulfur</keyword>
<protein>
    <submittedName>
        <fullName evidence="9">Anaerobic ribonucleoside-triphosphate reductase activating protein</fullName>
    </submittedName>
</protein>
<comment type="cofactor">
    <cofactor evidence="1">
        <name>[4Fe-4S] cluster</name>
        <dbReference type="ChEBI" id="CHEBI:49883"/>
    </cofactor>
</comment>
<dbReference type="Proteomes" id="UP001595974">
    <property type="component" value="Unassembled WGS sequence"/>
</dbReference>
<dbReference type="Gene3D" id="3.20.20.70">
    <property type="entry name" value="Aldolase class I"/>
    <property type="match status" value="1"/>
</dbReference>
<dbReference type="InterPro" id="IPR007197">
    <property type="entry name" value="rSAM"/>
</dbReference>
<organism evidence="9 10">
    <name type="scientific">Thauera sinica</name>
    <dbReference type="NCBI Taxonomy" id="2665146"/>
    <lineage>
        <taxon>Bacteria</taxon>
        <taxon>Pseudomonadati</taxon>
        <taxon>Pseudomonadota</taxon>
        <taxon>Betaproteobacteria</taxon>
        <taxon>Rhodocyclales</taxon>
        <taxon>Zoogloeaceae</taxon>
        <taxon>Thauera</taxon>
    </lineage>
</organism>
<dbReference type="Pfam" id="PF04055">
    <property type="entry name" value="Radical_SAM"/>
    <property type="match status" value="1"/>
</dbReference>
<evidence type="ECO:0000256" key="3">
    <source>
        <dbReference type="ARBA" id="ARBA00022691"/>
    </source>
</evidence>
<evidence type="ECO:0000256" key="6">
    <source>
        <dbReference type="ARBA" id="ARBA00023014"/>
    </source>
</evidence>
<dbReference type="InterPro" id="IPR058240">
    <property type="entry name" value="rSAM_sf"/>
</dbReference>
<evidence type="ECO:0000256" key="7">
    <source>
        <dbReference type="SAM" id="MobiDB-lite"/>
    </source>
</evidence>
<dbReference type="SUPFAM" id="SSF102114">
    <property type="entry name" value="Radical SAM enzymes"/>
    <property type="match status" value="1"/>
</dbReference>
<keyword evidence="3" id="KW-0949">S-adenosyl-L-methionine</keyword>
<keyword evidence="2" id="KW-0004">4Fe-4S</keyword>
<evidence type="ECO:0000256" key="5">
    <source>
        <dbReference type="ARBA" id="ARBA00023004"/>
    </source>
</evidence>
<proteinExistence type="predicted"/>
<sequence length="232" mass="24768">MNPLRVGGLTPLTTIDFPGRLAAVVFCQGCPWRCGYCHNPQLIPADAPPALRWDEVLAFLERRRGLLDGVVFSGGEPTLQAALPDALRAVRALGFETALHSAGMYPERLAAVLPLLDWVGLDVKAPAEHYDAVTATPGGAGRVSQSLDLLLASGVDHECRTTWHPGLFGRDELDRLGAGLKRRGVRCWQVQPCRLPGQPAVSIDGIGAQVPSGSRGENDGMSGRHGARPEKS</sequence>
<keyword evidence="5" id="KW-0408">Iron</keyword>
<dbReference type="CDD" id="cd01335">
    <property type="entry name" value="Radical_SAM"/>
    <property type="match status" value="1"/>
</dbReference>
<evidence type="ECO:0000256" key="4">
    <source>
        <dbReference type="ARBA" id="ARBA00022723"/>
    </source>
</evidence>
<dbReference type="InterPro" id="IPR013785">
    <property type="entry name" value="Aldolase_TIM"/>
</dbReference>
<feature type="domain" description="Radical SAM core" evidence="8">
    <location>
        <begin position="16"/>
        <end position="232"/>
    </location>
</feature>
<evidence type="ECO:0000256" key="2">
    <source>
        <dbReference type="ARBA" id="ARBA00022485"/>
    </source>
</evidence>
<dbReference type="RefSeq" id="WP_096446949.1">
    <property type="nucleotide sequence ID" value="NZ_JBHSOG010000030.1"/>
</dbReference>
<dbReference type="NCBIfam" id="TIGR02495">
    <property type="entry name" value="NrdG2"/>
    <property type="match status" value="1"/>
</dbReference>
<dbReference type="PANTHER" id="PTHR30352:SF13">
    <property type="entry name" value="GLYCYL-RADICAL ENZYME ACTIVATING ENZYME YJJW-RELATED"/>
    <property type="match status" value="1"/>
</dbReference>
<keyword evidence="10" id="KW-1185">Reference proteome</keyword>
<name>A0ABW1AR49_9RHOO</name>
<accession>A0ABW1AR49</accession>
<gene>
    <name evidence="9" type="ORF">ACFPTN_09660</name>
</gene>
<evidence type="ECO:0000256" key="1">
    <source>
        <dbReference type="ARBA" id="ARBA00001966"/>
    </source>
</evidence>
<evidence type="ECO:0000259" key="8">
    <source>
        <dbReference type="PROSITE" id="PS51918"/>
    </source>
</evidence>
<dbReference type="SFLD" id="SFLDS00029">
    <property type="entry name" value="Radical_SAM"/>
    <property type="match status" value="1"/>
</dbReference>
<keyword evidence="4" id="KW-0479">Metal-binding</keyword>
<evidence type="ECO:0000313" key="10">
    <source>
        <dbReference type="Proteomes" id="UP001595974"/>
    </source>
</evidence>
<dbReference type="EMBL" id="JBHSOG010000030">
    <property type="protein sequence ID" value="MFC5769639.1"/>
    <property type="molecule type" value="Genomic_DNA"/>
</dbReference>
<dbReference type="PROSITE" id="PS51918">
    <property type="entry name" value="RADICAL_SAM"/>
    <property type="match status" value="1"/>
</dbReference>
<dbReference type="InterPro" id="IPR012840">
    <property type="entry name" value="NrdG2"/>
</dbReference>
<evidence type="ECO:0000313" key="9">
    <source>
        <dbReference type="EMBL" id="MFC5769639.1"/>
    </source>
</evidence>
<dbReference type="SFLD" id="SFLDG01094">
    <property type="entry name" value="Uncharacterised_Radical_SAM_Su"/>
    <property type="match status" value="1"/>
</dbReference>